<sequence>MSWSTEPDQLVTESLVVIAFYCSSRQAMTDVTSSQGPQICHTEDYCGSAGGFVQDCYDHESLTFCLTIILGSPTKQRGEGREIRWVYWPAEDHGWSDGSETRPAWTAFGVRLPQPVTFFPEKTCECETLDVHVLHIRRFGLVIQSNRKLGSTKPRNISKRDLEMLDCRQGTKHFYDVLKGDWEVPLG</sequence>
<name>A0AAE1AK73_9GAST</name>
<keyword evidence="2" id="KW-1185">Reference proteome</keyword>
<accession>A0AAE1AK73</accession>
<evidence type="ECO:0000313" key="2">
    <source>
        <dbReference type="Proteomes" id="UP001283361"/>
    </source>
</evidence>
<proteinExistence type="predicted"/>
<gene>
    <name evidence="1" type="ORF">RRG08_001727</name>
</gene>
<organism evidence="1 2">
    <name type="scientific">Elysia crispata</name>
    <name type="common">lettuce slug</name>
    <dbReference type="NCBI Taxonomy" id="231223"/>
    <lineage>
        <taxon>Eukaryota</taxon>
        <taxon>Metazoa</taxon>
        <taxon>Spiralia</taxon>
        <taxon>Lophotrochozoa</taxon>
        <taxon>Mollusca</taxon>
        <taxon>Gastropoda</taxon>
        <taxon>Heterobranchia</taxon>
        <taxon>Euthyneura</taxon>
        <taxon>Panpulmonata</taxon>
        <taxon>Sacoglossa</taxon>
        <taxon>Placobranchoidea</taxon>
        <taxon>Plakobranchidae</taxon>
        <taxon>Elysia</taxon>
    </lineage>
</organism>
<comment type="caution">
    <text evidence="1">The sequence shown here is derived from an EMBL/GenBank/DDBJ whole genome shotgun (WGS) entry which is preliminary data.</text>
</comment>
<evidence type="ECO:0000313" key="1">
    <source>
        <dbReference type="EMBL" id="KAK3789339.1"/>
    </source>
</evidence>
<protein>
    <submittedName>
        <fullName evidence="1">Uncharacterized protein</fullName>
    </submittedName>
</protein>
<dbReference type="AlphaFoldDB" id="A0AAE1AK73"/>
<reference evidence="1" key="1">
    <citation type="journal article" date="2023" name="G3 (Bethesda)">
        <title>A reference genome for the long-term kleptoplast-retaining sea slug Elysia crispata morphotype clarki.</title>
        <authorList>
            <person name="Eastman K.E."/>
            <person name="Pendleton A.L."/>
            <person name="Shaikh M.A."/>
            <person name="Suttiyut T."/>
            <person name="Ogas R."/>
            <person name="Tomko P."/>
            <person name="Gavelis G."/>
            <person name="Widhalm J.R."/>
            <person name="Wisecaver J.H."/>
        </authorList>
    </citation>
    <scope>NUCLEOTIDE SEQUENCE</scope>
    <source>
        <strain evidence="1">ECLA1</strain>
    </source>
</reference>
<dbReference type="EMBL" id="JAWDGP010001678">
    <property type="protein sequence ID" value="KAK3789339.1"/>
    <property type="molecule type" value="Genomic_DNA"/>
</dbReference>
<dbReference type="Proteomes" id="UP001283361">
    <property type="component" value="Unassembled WGS sequence"/>
</dbReference>